<sequence length="66" mass="7549">MNEHGFCWHIPPCILVHEPSVEEEHCHAHDTKFLPAIPCHLKKKKNTVITAMNHDTKSPYLPSPVI</sequence>
<dbReference type="EMBL" id="LT554985">
    <property type="protein sequence ID" value="SAM09003.1"/>
    <property type="molecule type" value="Genomic_DNA"/>
</dbReference>
<dbReference type="AlphaFoldDB" id="A0A163KLF9"/>
<organism evidence="1">
    <name type="scientific">Absidia glauca</name>
    <name type="common">Pin mould</name>
    <dbReference type="NCBI Taxonomy" id="4829"/>
    <lineage>
        <taxon>Eukaryota</taxon>
        <taxon>Fungi</taxon>
        <taxon>Fungi incertae sedis</taxon>
        <taxon>Mucoromycota</taxon>
        <taxon>Mucoromycotina</taxon>
        <taxon>Mucoromycetes</taxon>
        <taxon>Mucorales</taxon>
        <taxon>Cunninghamellaceae</taxon>
        <taxon>Absidia</taxon>
    </lineage>
</organism>
<proteinExistence type="predicted"/>
<name>A0A163KLF9_ABSGL</name>
<accession>A0A163KLF9</accession>
<dbReference type="Proteomes" id="UP000078561">
    <property type="component" value="Unassembled WGS sequence"/>
</dbReference>
<evidence type="ECO:0000313" key="1">
    <source>
        <dbReference type="EMBL" id="SAM09003.1"/>
    </source>
</evidence>
<dbReference type="InParanoid" id="A0A163KLF9"/>
<reference evidence="1" key="1">
    <citation type="submission" date="2016-04" db="EMBL/GenBank/DDBJ databases">
        <authorList>
            <person name="Evans L.H."/>
            <person name="Alamgir A."/>
            <person name="Owens N."/>
            <person name="Weber N.D."/>
            <person name="Virtaneva K."/>
            <person name="Barbian K."/>
            <person name="Babar A."/>
            <person name="Rosenke K."/>
        </authorList>
    </citation>
    <scope>NUCLEOTIDE SEQUENCE [LARGE SCALE GENOMIC DNA]</scope>
    <source>
        <strain evidence="1">CBS 101.48</strain>
    </source>
</reference>
<gene>
    <name evidence="1" type="primary">ABSGL_14677.1 scaffold 14966</name>
</gene>
<protein>
    <submittedName>
        <fullName evidence="1">Uncharacterized protein</fullName>
    </submittedName>
</protein>
<keyword evidence="2" id="KW-1185">Reference proteome</keyword>
<evidence type="ECO:0000313" key="2">
    <source>
        <dbReference type="Proteomes" id="UP000078561"/>
    </source>
</evidence>